<dbReference type="InterPro" id="IPR045886">
    <property type="entry name" value="ThiF/MoeB/HesA"/>
</dbReference>
<evidence type="ECO:0000313" key="4">
    <source>
        <dbReference type="Proteomes" id="UP001597413"/>
    </source>
</evidence>
<sequence>MAGLILLGVIALLGLVLKAPRRMVLAMLAILWASYVAAHALFSAPEHPLRQMIGGSLAGWVGLGVVAAIVLAYHWGLAKLRARAAAPVQTPQGPFSSAELERYARHILLREIGGPGQKRLKAARVLVVGAGGLGSPALLYLAAAGVGRIGVIDPDRVSASNLQRQVLFRDADIGKPKVFAAEAALKALNPFITIRPYDRAFSAEIGADLVAEYDLVLDGCDDFETRQAVNRACVAQGVPLLSGAITQWEGQLSLYHPATGAPCLACLFPAAPAPGLAPSCAEAGVVGALPGIIGAMMAAEAIKEITQAGASLRGQLVLQDVLFGENRRVKVRPDPGCPVCAAARRA</sequence>
<evidence type="ECO:0000256" key="1">
    <source>
        <dbReference type="SAM" id="Phobius"/>
    </source>
</evidence>
<dbReference type="PANTHER" id="PTHR10953">
    <property type="entry name" value="UBIQUITIN-ACTIVATING ENZYME E1"/>
    <property type="match status" value="1"/>
</dbReference>
<dbReference type="RefSeq" id="WP_377389961.1">
    <property type="nucleotide sequence ID" value="NZ_JBHUIX010000011.1"/>
</dbReference>
<comment type="caution">
    <text evidence="3">The sequence shown here is derived from an EMBL/GenBank/DDBJ whole genome shotgun (WGS) entry which is preliminary data.</text>
</comment>
<feature type="domain" description="THIF-type NAD/FAD binding fold" evidence="2">
    <location>
        <begin position="103"/>
        <end position="339"/>
    </location>
</feature>
<dbReference type="CDD" id="cd00757">
    <property type="entry name" value="ThiF_MoeB_HesA_family"/>
    <property type="match status" value="1"/>
</dbReference>
<protein>
    <submittedName>
        <fullName evidence="3">HesA/MoeB/ThiF family protein</fullName>
    </submittedName>
</protein>
<dbReference type="Proteomes" id="UP001597413">
    <property type="component" value="Unassembled WGS sequence"/>
</dbReference>
<gene>
    <name evidence="3" type="ORF">ACFSM0_10180</name>
</gene>
<evidence type="ECO:0000313" key="3">
    <source>
        <dbReference type="EMBL" id="MFD2174458.1"/>
    </source>
</evidence>
<feature type="transmembrane region" description="Helical" evidence="1">
    <location>
        <begin position="28"/>
        <end position="45"/>
    </location>
</feature>
<proteinExistence type="predicted"/>
<feature type="transmembrane region" description="Helical" evidence="1">
    <location>
        <begin position="57"/>
        <end position="76"/>
    </location>
</feature>
<dbReference type="EMBL" id="JBHUIX010000011">
    <property type="protein sequence ID" value="MFD2174458.1"/>
    <property type="molecule type" value="Genomic_DNA"/>
</dbReference>
<dbReference type="PANTHER" id="PTHR10953:SF102">
    <property type="entry name" value="ADENYLYLTRANSFERASE AND SULFURTRANSFERASE MOCS3"/>
    <property type="match status" value="1"/>
</dbReference>
<dbReference type="Pfam" id="PF00899">
    <property type="entry name" value="ThiF"/>
    <property type="match status" value="1"/>
</dbReference>
<accession>A0ABW5A8G7</accession>
<evidence type="ECO:0000259" key="2">
    <source>
        <dbReference type="Pfam" id="PF00899"/>
    </source>
</evidence>
<organism evidence="3 4">
    <name type="scientific">Rhodobacter lacus</name>
    <dbReference type="NCBI Taxonomy" id="1641972"/>
    <lineage>
        <taxon>Bacteria</taxon>
        <taxon>Pseudomonadati</taxon>
        <taxon>Pseudomonadota</taxon>
        <taxon>Alphaproteobacteria</taxon>
        <taxon>Rhodobacterales</taxon>
        <taxon>Rhodobacter group</taxon>
        <taxon>Rhodobacter</taxon>
    </lineage>
</organism>
<keyword evidence="1" id="KW-0812">Transmembrane</keyword>
<dbReference type="InterPro" id="IPR035985">
    <property type="entry name" value="Ubiquitin-activating_enz"/>
</dbReference>
<reference evidence="4" key="1">
    <citation type="journal article" date="2019" name="Int. J. Syst. Evol. Microbiol.">
        <title>The Global Catalogue of Microorganisms (GCM) 10K type strain sequencing project: providing services to taxonomists for standard genome sequencing and annotation.</title>
        <authorList>
            <consortium name="The Broad Institute Genomics Platform"/>
            <consortium name="The Broad Institute Genome Sequencing Center for Infectious Disease"/>
            <person name="Wu L."/>
            <person name="Ma J."/>
        </authorList>
    </citation>
    <scope>NUCLEOTIDE SEQUENCE [LARGE SCALE GENOMIC DNA]</scope>
    <source>
        <strain evidence="4">CCUG 55131</strain>
    </source>
</reference>
<dbReference type="Gene3D" id="3.40.50.720">
    <property type="entry name" value="NAD(P)-binding Rossmann-like Domain"/>
    <property type="match status" value="1"/>
</dbReference>
<keyword evidence="1" id="KW-0472">Membrane</keyword>
<dbReference type="InterPro" id="IPR000594">
    <property type="entry name" value="ThiF_NAD_FAD-bd"/>
</dbReference>
<name>A0ABW5A8G7_9RHOB</name>
<keyword evidence="4" id="KW-1185">Reference proteome</keyword>
<dbReference type="NCBIfam" id="NF004281">
    <property type="entry name" value="PRK05690.1"/>
    <property type="match status" value="1"/>
</dbReference>
<keyword evidence="1" id="KW-1133">Transmembrane helix</keyword>
<dbReference type="SUPFAM" id="SSF69572">
    <property type="entry name" value="Activating enzymes of the ubiquitin-like proteins"/>
    <property type="match status" value="1"/>
</dbReference>